<dbReference type="Pfam" id="PF03992">
    <property type="entry name" value="ABM"/>
    <property type="match status" value="1"/>
</dbReference>
<dbReference type="PROSITE" id="PS51725">
    <property type="entry name" value="ABM"/>
    <property type="match status" value="1"/>
</dbReference>
<protein>
    <submittedName>
        <fullName evidence="2">Antibiotic biosynthesis monooxygenase</fullName>
    </submittedName>
</protein>
<evidence type="ECO:0000313" key="3">
    <source>
        <dbReference type="Proteomes" id="UP001181622"/>
    </source>
</evidence>
<dbReference type="RefSeq" id="WP_309391663.1">
    <property type="nucleotide sequence ID" value="NZ_JADBEO010000020.1"/>
</dbReference>
<proteinExistence type="predicted"/>
<keyword evidence="2" id="KW-0503">Monooxygenase</keyword>
<dbReference type="Proteomes" id="UP001181622">
    <property type="component" value="Unassembled WGS sequence"/>
</dbReference>
<organism evidence="2 3">
    <name type="scientific">Chelatococcus sambhunathii</name>
    <dbReference type="NCBI Taxonomy" id="363953"/>
    <lineage>
        <taxon>Bacteria</taxon>
        <taxon>Pseudomonadati</taxon>
        <taxon>Pseudomonadota</taxon>
        <taxon>Alphaproteobacteria</taxon>
        <taxon>Hyphomicrobiales</taxon>
        <taxon>Chelatococcaceae</taxon>
        <taxon>Chelatococcus</taxon>
    </lineage>
</organism>
<evidence type="ECO:0000313" key="2">
    <source>
        <dbReference type="EMBL" id="MDR4307126.1"/>
    </source>
</evidence>
<evidence type="ECO:0000259" key="1">
    <source>
        <dbReference type="PROSITE" id="PS51725"/>
    </source>
</evidence>
<feature type="domain" description="ABM" evidence="1">
    <location>
        <begin position="2"/>
        <end position="94"/>
    </location>
</feature>
<dbReference type="SUPFAM" id="SSF54909">
    <property type="entry name" value="Dimeric alpha+beta barrel"/>
    <property type="match status" value="1"/>
</dbReference>
<name>A0ABU1DG96_9HYPH</name>
<dbReference type="InterPro" id="IPR011008">
    <property type="entry name" value="Dimeric_a/b-barrel"/>
</dbReference>
<dbReference type="InterPro" id="IPR007138">
    <property type="entry name" value="ABM_dom"/>
</dbReference>
<dbReference type="EMBL" id="JADBEO010000020">
    <property type="protein sequence ID" value="MDR4307126.1"/>
    <property type="molecule type" value="Genomic_DNA"/>
</dbReference>
<reference evidence="2" key="1">
    <citation type="submission" date="2020-10" db="EMBL/GenBank/DDBJ databases">
        <authorList>
            <person name="Abbas A."/>
            <person name="Razzaq R."/>
            <person name="Waqas M."/>
            <person name="Abbas N."/>
            <person name="Nielsen T.K."/>
            <person name="Hansen L.H."/>
            <person name="Hussain S."/>
            <person name="Shahid M."/>
        </authorList>
    </citation>
    <scope>NUCLEOTIDE SEQUENCE</scope>
    <source>
        <strain evidence="2">S14</strain>
    </source>
</reference>
<sequence>MIAVIFEVTPAEGRAADYFSMAMQLKADVEQADGFISVERFESVTQPGKFVSLSFWRDEEALQKWRAHGRHQVMQKAGRGGVFADYRLRVSSVIRDYGMSERAEAPEDAVALHG</sequence>
<dbReference type="GO" id="GO:0004497">
    <property type="term" value="F:monooxygenase activity"/>
    <property type="evidence" value="ECO:0007669"/>
    <property type="project" value="UniProtKB-KW"/>
</dbReference>
<dbReference type="PANTHER" id="PTHR37811:SF2">
    <property type="entry name" value="ABM DOMAIN-CONTAINING PROTEIN"/>
    <property type="match status" value="1"/>
</dbReference>
<comment type="caution">
    <text evidence="2">The sequence shown here is derived from an EMBL/GenBank/DDBJ whole genome shotgun (WGS) entry which is preliminary data.</text>
</comment>
<dbReference type="InterPro" id="IPR052936">
    <property type="entry name" value="Jasmonate_Hydroxylase-like"/>
</dbReference>
<gene>
    <name evidence="2" type="ORF">IHQ68_10895</name>
</gene>
<keyword evidence="2" id="KW-0560">Oxidoreductase</keyword>
<dbReference type="PANTHER" id="PTHR37811">
    <property type="entry name" value="BLL5343 PROTEIN"/>
    <property type="match status" value="1"/>
</dbReference>
<keyword evidence="3" id="KW-1185">Reference proteome</keyword>
<dbReference type="Gene3D" id="3.30.70.100">
    <property type="match status" value="1"/>
</dbReference>
<accession>A0ABU1DG96</accession>